<dbReference type="PANTHER" id="PTHR43037">
    <property type="entry name" value="UNNAMED PRODUCT-RELATED"/>
    <property type="match status" value="1"/>
</dbReference>
<evidence type="ECO:0000259" key="4">
    <source>
        <dbReference type="Pfam" id="PF00561"/>
    </source>
</evidence>
<organism evidence="5 6">
    <name type="scientific">Jannaschia pohangensis</name>
    <dbReference type="NCBI Taxonomy" id="390807"/>
    <lineage>
        <taxon>Bacteria</taxon>
        <taxon>Pseudomonadati</taxon>
        <taxon>Pseudomonadota</taxon>
        <taxon>Alphaproteobacteria</taxon>
        <taxon>Rhodobacterales</taxon>
        <taxon>Roseobacteraceae</taxon>
        <taxon>Jannaschia</taxon>
    </lineage>
</organism>
<dbReference type="Gene3D" id="3.40.50.1820">
    <property type="entry name" value="alpha/beta hydrolase"/>
    <property type="match status" value="1"/>
</dbReference>
<evidence type="ECO:0000256" key="3">
    <source>
        <dbReference type="SAM" id="SignalP"/>
    </source>
</evidence>
<keyword evidence="2" id="KW-0378">Hydrolase</keyword>
<dbReference type="STRING" id="390807.SAMN04488095_0800"/>
<reference evidence="5 6" key="1">
    <citation type="submission" date="2016-10" db="EMBL/GenBank/DDBJ databases">
        <authorList>
            <person name="de Groot N.N."/>
        </authorList>
    </citation>
    <scope>NUCLEOTIDE SEQUENCE [LARGE SCALE GENOMIC DNA]</scope>
    <source>
        <strain evidence="5 6">DSM 19073</strain>
    </source>
</reference>
<evidence type="ECO:0000256" key="2">
    <source>
        <dbReference type="ARBA" id="ARBA00022801"/>
    </source>
</evidence>
<dbReference type="EMBL" id="FORA01000001">
    <property type="protein sequence ID" value="SFI42382.1"/>
    <property type="molecule type" value="Genomic_DNA"/>
</dbReference>
<dbReference type="InterPro" id="IPR000073">
    <property type="entry name" value="AB_hydrolase_1"/>
</dbReference>
<accession>A0A1I3I393</accession>
<dbReference type="OrthoDB" id="9805640at2"/>
<dbReference type="InterPro" id="IPR029058">
    <property type="entry name" value="AB_hydrolase_fold"/>
</dbReference>
<keyword evidence="1 3" id="KW-0732">Signal</keyword>
<dbReference type="PANTHER" id="PTHR43037:SF5">
    <property type="entry name" value="FERULOYL ESTERASE"/>
    <property type="match status" value="1"/>
</dbReference>
<dbReference type="GO" id="GO:0016787">
    <property type="term" value="F:hydrolase activity"/>
    <property type="evidence" value="ECO:0007669"/>
    <property type="project" value="UniProtKB-KW"/>
</dbReference>
<proteinExistence type="predicted"/>
<dbReference type="RefSeq" id="WP_092777322.1">
    <property type="nucleotide sequence ID" value="NZ_FORA01000001.1"/>
</dbReference>
<dbReference type="Proteomes" id="UP000199110">
    <property type="component" value="Unassembled WGS sequence"/>
</dbReference>
<evidence type="ECO:0000313" key="5">
    <source>
        <dbReference type="EMBL" id="SFI42382.1"/>
    </source>
</evidence>
<feature type="domain" description="AB hydrolase-1" evidence="4">
    <location>
        <begin position="51"/>
        <end position="191"/>
    </location>
</feature>
<evidence type="ECO:0000256" key="1">
    <source>
        <dbReference type="ARBA" id="ARBA00022729"/>
    </source>
</evidence>
<dbReference type="InterPro" id="IPR050955">
    <property type="entry name" value="Plant_Biomass_Hydrol_Est"/>
</dbReference>
<evidence type="ECO:0000313" key="6">
    <source>
        <dbReference type="Proteomes" id="UP000199110"/>
    </source>
</evidence>
<feature type="signal peptide" evidence="3">
    <location>
        <begin position="1"/>
        <end position="16"/>
    </location>
</feature>
<dbReference type="SUPFAM" id="SSF53474">
    <property type="entry name" value="alpha/beta-Hydrolases"/>
    <property type="match status" value="1"/>
</dbReference>
<dbReference type="Pfam" id="PF00561">
    <property type="entry name" value="Abhydrolase_1"/>
    <property type="match status" value="1"/>
</dbReference>
<protein>
    <submittedName>
        <fullName evidence="5">Polyhydroxybutyrate depolymerase</fullName>
    </submittedName>
</protein>
<dbReference type="AlphaFoldDB" id="A0A1I3I393"/>
<keyword evidence="6" id="KW-1185">Reference proteome</keyword>
<name>A0A1I3I393_9RHOB</name>
<sequence length="275" mass="29684">MRMILALLLLAGPALAQTEITPCGPDAACEVGEGSYHLVVPDDWDGETPLPALIFFHGHRGSGAQIFRSAGLNDSFADRGYLLIAPNGPMREGQNFRSNPARVGAPRDEVALTVAILDDVAARLPLDRDRIFASGFSAGGSMAWLFACEAGDRLAGMVSVAGALRRPNPTECAGLAGLPVMQVHGFADGQVPLEGRGIRDWHQGSVWDSLGYARDRNGCRSNPDEITIDDRFRIRDWDASCEAEGRVRFVMHDGGHGLPRGWTDLARDFFEGQGE</sequence>
<feature type="chain" id="PRO_5011435807" evidence="3">
    <location>
        <begin position="17"/>
        <end position="275"/>
    </location>
</feature>
<gene>
    <name evidence="5" type="ORF">SAMN04488095_0800</name>
</gene>